<reference evidence="1" key="1">
    <citation type="submission" date="2014-11" db="EMBL/GenBank/DDBJ databases">
        <authorList>
            <person name="Amaro Gonzalez C."/>
        </authorList>
    </citation>
    <scope>NUCLEOTIDE SEQUENCE</scope>
</reference>
<dbReference type="EMBL" id="GBXM01098427">
    <property type="protein sequence ID" value="JAH10150.1"/>
    <property type="molecule type" value="Transcribed_RNA"/>
</dbReference>
<organism evidence="1">
    <name type="scientific">Anguilla anguilla</name>
    <name type="common">European freshwater eel</name>
    <name type="synonym">Muraena anguilla</name>
    <dbReference type="NCBI Taxonomy" id="7936"/>
    <lineage>
        <taxon>Eukaryota</taxon>
        <taxon>Metazoa</taxon>
        <taxon>Chordata</taxon>
        <taxon>Craniata</taxon>
        <taxon>Vertebrata</taxon>
        <taxon>Euteleostomi</taxon>
        <taxon>Actinopterygii</taxon>
        <taxon>Neopterygii</taxon>
        <taxon>Teleostei</taxon>
        <taxon>Anguilliformes</taxon>
        <taxon>Anguillidae</taxon>
        <taxon>Anguilla</taxon>
    </lineage>
</organism>
<name>A0A0E9Q1D5_ANGAN</name>
<accession>A0A0E9Q1D5</accession>
<sequence length="24" mass="2914">MASFYYYLFLIYLDCCLFRKIGGL</sequence>
<reference evidence="1" key="2">
    <citation type="journal article" date="2015" name="Fish Shellfish Immunol.">
        <title>Early steps in the European eel (Anguilla anguilla)-Vibrio vulnificus interaction in the gills: Role of the RtxA13 toxin.</title>
        <authorList>
            <person name="Callol A."/>
            <person name="Pajuelo D."/>
            <person name="Ebbesson L."/>
            <person name="Teles M."/>
            <person name="MacKenzie S."/>
            <person name="Amaro C."/>
        </authorList>
    </citation>
    <scope>NUCLEOTIDE SEQUENCE</scope>
</reference>
<evidence type="ECO:0000313" key="1">
    <source>
        <dbReference type="EMBL" id="JAH10150.1"/>
    </source>
</evidence>
<protein>
    <submittedName>
        <fullName evidence="1">Uncharacterized protein</fullName>
    </submittedName>
</protein>
<proteinExistence type="predicted"/>
<dbReference type="AlphaFoldDB" id="A0A0E9Q1D5"/>